<sequence length="203" mass="23995">MVRRSSTIRDIRANALDKQAESAKMSTVYTTAKINQILDDIKKGKKPDLNPFYHGKKDLRDSGITFERTQEEDDEYKKCALDPIYFVANYVKFRNDKGFTIVKLRDYQEDVLHLMADEVWDPEINDVMFKNRKVILLQSRQTGKCFTQSCKLTCKATKQMLNLLYNNKKKYSIKYYIWDHIKKFVNIVKKNLQHIVIKQNIVL</sequence>
<accession>A0ABZ0Z531</accession>
<name>A0ABZ0Z531_9CAUD</name>
<evidence type="ECO:0000313" key="1">
    <source>
        <dbReference type="EMBL" id="WQJ54196.1"/>
    </source>
</evidence>
<dbReference type="Gene3D" id="3.40.50.300">
    <property type="entry name" value="P-loop containing nucleotide triphosphate hydrolases"/>
    <property type="match status" value="1"/>
</dbReference>
<protein>
    <submittedName>
        <fullName evidence="1">Terminase large subunit</fullName>
    </submittedName>
</protein>
<keyword evidence="2" id="KW-1185">Reference proteome</keyword>
<dbReference type="Proteomes" id="UP001346559">
    <property type="component" value="Segment"/>
</dbReference>
<organism evidence="1 2">
    <name type="scientific">phage Lak_Megaphage_RVC_AP1_GC26</name>
    <dbReference type="NCBI Taxonomy" id="3109224"/>
    <lineage>
        <taxon>Viruses</taxon>
        <taxon>Duplodnaviria</taxon>
        <taxon>Heunggongvirae</taxon>
        <taxon>Uroviricota</taxon>
        <taxon>Caudoviricetes</taxon>
        <taxon>Caudoviricetes code 15 clade</taxon>
    </lineage>
</organism>
<evidence type="ECO:0000313" key="2">
    <source>
        <dbReference type="Proteomes" id="UP001346559"/>
    </source>
</evidence>
<dbReference type="EMBL" id="OR769218">
    <property type="protein sequence ID" value="WQJ54196.1"/>
    <property type="molecule type" value="Genomic_DNA"/>
</dbReference>
<proteinExistence type="predicted"/>
<reference evidence="1 2" key="1">
    <citation type="submission" date="2023-11" db="EMBL/GenBank/DDBJ databases">
        <authorList>
            <person name="Cook R."/>
            <person name="Crisci M."/>
            <person name="Pye H."/>
            <person name="Adriaenssens E."/>
            <person name="Santini J."/>
        </authorList>
    </citation>
    <scope>NUCLEOTIDE SEQUENCE [LARGE SCALE GENOMIC DNA]</scope>
    <source>
        <strain evidence="1">Lak_Megaphage_RVC_AP1_GC26</strain>
    </source>
</reference>
<dbReference type="InterPro" id="IPR027417">
    <property type="entry name" value="P-loop_NTPase"/>
</dbReference>